<feature type="compositionally biased region" description="Gly residues" evidence="3">
    <location>
        <begin position="605"/>
        <end position="615"/>
    </location>
</feature>
<feature type="compositionally biased region" description="Basic and acidic residues" evidence="3">
    <location>
        <begin position="747"/>
        <end position="762"/>
    </location>
</feature>
<protein>
    <submittedName>
        <fullName evidence="4">Uncharacterized protein</fullName>
    </submittedName>
</protein>
<evidence type="ECO:0000313" key="4">
    <source>
        <dbReference type="EMBL" id="GET89445.1"/>
    </source>
</evidence>
<reference evidence="4" key="1">
    <citation type="submission" date="2019-11" db="EMBL/GenBank/DDBJ databases">
        <title>Leishmania tarentolae CDS.</title>
        <authorList>
            <person name="Goto Y."/>
            <person name="Yamagishi J."/>
        </authorList>
    </citation>
    <scope>NUCLEOTIDE SEQUENCE [LARGE SCALE GENOMIC DNA]</scope>
    <source>
        <strain evidence="4">Parrot Tar II</strain>
    </source>
</reference>
<organism evidence="4 5">
    <name type="scientific">Leishmania tarentolae</name>
    <name type="common">Sauroleishmania tarentolae</name>
    <dbReference type="NCBI Taxonomy" id="5689"/>
    <lineage>
        <taxon>Eukaryota</taxon>
        <taxon>Discoba</taxon>
        <taxon>Euglenozoa</taxon>
        <taxon>Kinetoplastea</taxon>
        <taxon>Metakinetoplastina</taxon>
        <taxon>Trypanosomatida</taxon>
        <taxon>Trypanosomatidae</taxon>
        <taxon>Leishmaniinae</taxon>
        <taxon>Leishmania</taxon>
        <taxon>lizard Leishmania</taxon>
    </lineage>
</organism>
<evidence type="ECO:0000256" key="2">
    <source>
        <dbReference type="ARBA" id="ARBA00023242"/>
    </source>
</evidence>
<dbReference type="EMBL" id="BLBS01000035">
    <property type="protein sequence ID" value="GET89445.1"/>
    <property type="molecule type" value="Genomic_DNA"/>
</dbReference>
<dbReference type="OrthoDB" id="249380at2759"/>
<name>A0A640KK71_LEITA</name>
<comment type="caution">
    <text evidence="4">The sequence shown here is derived from an EMBL/GenBank/DDBJ whole genome shotgun (WGS) entry which is preliminary data.</text>
</comment>
<feature type="region of interest" description="Disordered" evidence="3">
    <location>
        <begin position="598"/>
        <end position="664"/>
    </location>
</feature>
<dbReference type="PROSITE" id="PS51543">
    <property type="entry name" value="FYRC"/>
    <property type="match status" value="1"/>
</dbReference>
<keyword evidence="5" id="KW-1185">Reference proteome</keyword>
<dbReference type="Proteomes" id="UP000419144">
    <property type="component" value="Unassembled WGS sequence"/>
</dbReference>
<feature type="compositionally biased region" description="Low complexity" evidence="3">
    <location>
        <begin position="732"/>
        <end position="742"/>
    </location>
</feature>
<accession>A0A640KK71</accession>
<dbReference type="InterPro" id="IPR003889">
    <property type="entry name" value="FYrich_C"/>
</dbReference>
<feature type="region of interest" description="Disordered" evidence="3">
    <location>
        <begin position="274"/>
        <end position="332"/>
    </location>
</feature>
<evidence type="ECO:0000256" key="1">
    <source>
        <dbReference type="ARBA" id="ARBA00004123"/>
    </source>
</evidence>
<dbReference type="Pfam" id="PF05965">
    <property type="entry name" value="FYRC"/>
    <property type="match status" value="1"/>
</dbReference>
<feature type="region of interest" description="Disordered" evidence="3">
    <location>
        <begin position="716"/>
        <end position="778"/>
    </location>
</feature>
<feature type="compositionally biased region" description="Basic and acidic residues" evidence="3">
    <location>
        <begin position="460"/>
        <end position="471"/>
    </location>
</feature>
<dbReference type="PROSITE" id="PS51542">
    <property type="entry name" value="FYRN"/>
    <property type="match status" value="1"/>
</dbReference>
<feature type="region of interest" description="Disordered" evidence="3">
    <location>
        <begin position="451"/>
        <end position="512"/>
    </location>
</feature>
<comment type="subcellular location">
    <subcellularLocation>
        <location evidence="1">Nucleus</location>
    </subcellularLocation>
</comment>
<dbReference type="Gene3D" id="3.30.160.360">
    <property type="match status" value="1"/>
</dbReference>
<sequence>MLNITSIGTVMQTSTHHGVMFGKPVIYPDGYTVERAVFSSSQLPVAQAGKPIFTYKALSTTSAVPLDEPYFTAAIHWVKGQPTFTITRSDSPAEKIYTDSKSATTAWRKALQDAMKDFPSRQAELPVPMDSKSKLQVNGIRMYGLHLKDVHDELLALPGGQTAFDAAAAAAASAGPAISTEAAGAAELDAHSTSLLSPPGSQPQAKTQRLHTISPTPKSSAKSSPKAHSSARSSKRRTTPTRRASVDKDGSPATSTVDVGTTVIISSSSLTDGAAIIPEKRQRTHRSKGPNKAAATPEPTAAITEETAEITAAAPAKRRRTSSKKPSETVRAPAVAPTPVLVTVVCPDCGLGDTPFCSTTGKPHVPPPCTVCGLTTAFCPVTGQPHIGAVQRENRQRGEVHLPGAARKSRRLVSKHLPGVHAAAGSEGTTMAVAGAEDDGSAVDAVKGAGAAKKLRQKRLRNEGEAKRASGDDADAFEMGTTEKPARARRARKTKDGAAAAAPSSESVVEGTTVMRDGTAVASPAAVVVKSPPAPVEEPAYTYPPLRPPLTPREHHKAAHLLQENWKVQYGDGSVLPAAVAAVPLAFVPAKRMAAAGANRRGRGHGGASGGGASGEDGKQSDDDEDGGEEETGSARAKDRDEDGDVIINRSNTKGSLGSAVGGPTPTTAAAVAFPKMVHPLEVTQLATSVAGKRLSRFLLQYTSERTFFDLLKNSSSAADGSAGRKTSKQPAQQTPAGTDAGAGDEGGEKTHTVSDDGDGKNVLDASGAAPTEGQKELVIREADAAEGVVLQEQCGAVRYADPPTATTSS</sequence>
<evidence type="ECO:0000313" key="5">
    <source>
        <dbReference type="Proteomes" id="UP000419144"/>
    </source>
</evidence>
<dbReference type="AlphaFoldDB" id="A0A640KK71"/>
<evidence type="ECO:0000256" key="3">
    <source>
        <dbReference type="SAM" id="MobiDB-lite"/>
    </source>
</evidence>
<proteinExistence type="predicted"/>
<gene>
    <name evidence="4" type="ORF">LtaPh_2608100</name>
</gene>
<keyword evidence="2" id="KW-0539">Nucleus</keyword>
<feature type="compositionally biased region" description="Low complexity" evidence="3">
    <location>
        <begin position="293"/>
        <end position="315"/>
    </location>
</feature>
<feature type="compositionally biased region" description="Polar residues" evidence="3">
    <location>
        <begin position="202"/>
        <end position="213"/>
    </location>
</feature>
<feature type="compositionally biased region" description="Acidic residues" evidence="3">
    <location>
        <begin position="622"/>
        <end position="632"/>
    </location>
</feature>
<feature type="compositionally biased region" description="Low complexity" evidence="3">
    <location>
        <begin position="214"/>
        <end position="232"/>
    </location>
</feature>
<dbReference type="GO" id="GO:0005634">
    <property type="term" value="C:nucleus"/>
    <property type="evidence" value="ECO:0007669"/>
    <property type="project" value="UniProtKB-SubCell"/>
</dbReference>
<feature type="region of interest" description="Disordered" evidence="3">
    <location>
        <begin position="189"/>
        <end position="256"/>
    </location>
</feature>
<dbReference type="InterPro" id="IPR003888">
    <property type="entry name" value="FYrich_N"/>
</dbReference>
<dbReference type="VEuPathDB" id="TriTrypDB:LtaPh_2608100"/>